<evidence type="ECO:0000256" key="1">
    <source>
        <dbReference type="SAM" id="MobiDB-lite"/>
    </source>
</evidence>
<sequence length="150" mass="16665">MNQPSSDLPPNFMAETAGDSDTRESERVHAPSKSIYDGLTPSSRNFMAETAGDSDTRESERVHAPSKSIYDGLTPSSRSHLPIQQPLAKQQLPAEDGFLKVFCRCGGNVEISSRDCHYCDRCVCYYHDSCLPLKEVDRFLLCFKCAPLQG</sequence>
<dbReference type="Proteomes" id="UP000031036">
    <property type="component" value="Unassembled WGS sequence"/>
</dbReference>
<gene>
    <name evidence="2" type="ORF">Tcan_04737</name>
</gene>
<evidence type="ECO:0000313" key="2">
    <source>
        <dbReference type="EMBL" id="KHN75831.1"/>
    </source>
</evidence>
<evidence type="ECO:0000313" key="3">
    <source>
        <dbReference type="Proteomes" id="UP000031036"/>
    </source>
</evidence>
<reference evidence="2 3" key="1">
    <citation type="submission" date="2014-11" db="EMBL/GenBank/DDBJ databases">
        <title>Genetic blueprint of the zoonotic pathogen Toxocara canis.</title>
        <authorList>
            <person name="Zhu X.-Q."/>
            <person name="Korhonen P.K."/>
            <person name="Cai H."/>
            <person name="Young N.D."/>
            <person name="Nejsum P."/>
            <person name="von Samson-Himmelstjerna G."/>
            <person name="Boag P.R."/>
            <person name="Tan P."/>
            <person name="Li Q."/>
            <person name="Min J."/>
            <person name="Yang Y."/>
            <person name="Wang X."/>
            <person name="Fang X."/>
            <person name="Hall R.S."/>
            <person name="Hofmann A."/>
            <person name="Sternberg P.W."/>
            <person name="Jex A.R."/>
            <person name="Gasser R.B."/>
        </authorList>
    </citation>
    <scope>NUCLEOTIDE SEQUENCE [LARGE SCALE GENOMIC DNA]</scope>
    <source>
        <strain evidence="2">PN_DK_2014</strain>
    </source>
</reference>
<comment type="caution">
    <text evidence="2">The sequence shown here is derived from an EMBL/GenBank/DDBJ whole genome shotgun (WGS) entry which is preliminary data.</text>
</comment>
<organism evidence="2 3">
    <name type="scientific">Toxocara canis</name>
    <name type="common">Canine roundworm</name>
    <dbReference type="NCBI Taxonomy" id="6265"/>
    <lineage>
        <taxon>Eukaryota</taxon>
        <taxon>Metazoa</taxon>
        <taxon>Ecdysozoa</taxon>
        <taxon>Nematoda</taxon>
        <taxon>Chromadorea</taxon>
        <taxon>Rhabditida</taxon>
        <taxon>Spirurina</taxon>
        <taxon>Ascaridomorpha</taxon>
        <taxon>Ascaridoidea</taxon>
        <taxon>Toxocaridae</taxon>
        <taxon>Toxocara</taxon>
    </lineage>
</organism>
<name>A0A0B2UXR4_TOXCA</name>
<protein>
    <submittedName>
        <fullName evidence="2">Uncharacterized protein</fullName>
    </submittedName>
</protein>
<dbReference type="AlphaFoldDB" id="A0A0B2UXR4"/>
<dbReference type="EMBL" id="JPKZ01002603">
    <property type="protein sequence ID" value="KHN75831.1"/>
    <property type="molecule type" value="Genomic_DNA"/>
</dbReference>
<feature type="region of interest" description="Disordered" evidence="1">
    <location>
        <begin position="1"/>
        <end position="80"/>
    </location>
</feature>
<feature type="compositionally biased region" description="Basic and acidic residues" evidence="1">
    <location>
        <begin position="20"/>
        <end position="29"/>
    </location>
</feature>
<accession>A0A0B2UXR4</accession>
<proteinExistence type="predicted"/>
<feature type="compositionally biased region" description="Basic and acidic residues" evidence="1">
    <location>
        <begin position="54"/>
        <end position="63"/>
    </location>
</feature>
<keyword evidence="3" id="KW-1185">Reference proteome</keyword>